<protein>
    <submittedName>
        <fullName evidence="1">Phosphohistidine phosphatase SixA</fullName>
    </submittedName>
</protein>
<dbReference type="InterPro" id="IPR004449">
    <property type="entry name" value="SixA"/>
</dbReference>
<proteinExistence type="predicted"/>
<dbReference type="SUPFAM" id="SSF53254">
    <property type="entry name" value="Phosphoglycerate mutase-like"/>
    <property type="match status" value="1"/>
</dbReference>
<dbReference type="InterPro" id="IPR013078">
    <property type="entry name" value="His_Pase_superF_clade-1"/>
</dbReference>
<keyword evidence="2" id="KW-1185">Reference proteome</keyword>
<dbReference type="Pfam" id="PF00300">
    <property type="entry name" value="His_Phos_1"/>
    <property type="match status" value="1"/>
</dbReference>
<dbReference type="Gene3D" id="3.40.50.1240">
    <property type="entry name" value="Phosphoglycerate mutase-like"/>
    <property type="match status" value="1"/>
</dbReference>
<dbReference type="NCBIfam" id="TIGR00249">
    <property type="entry name" value="sixA"/>
    <property type="match status" value="1"/>
</dbReference>
<comment type="caution">
    <text evidence="1">The sequence shown here is derived from an EMBL/GenBank/DDBJ whole genome shotgun (WGS) entry which is preliminary data.</text>
</comment>
<dbReference type="CDD" id="cd07067">
    <property type="entry name" value="HP_PGM_like"/>
    <property type="match status" value="1"/>
</dbReference>
<name>A0ABP9E8S8_9GAMM</name>
<dbReference type="InterPro" id="IPR029033">
    <property type="entry name" value="His_PPase_superfam"/>
</dbReference>
<sequence length="152" mass="16717">MRHGEASFDAPTDPQRELTVLGQQQSRAMAEHYFADWQTVDLVLISPYVRTDQTWQQIAAILPQPVPVQILEELVPEADPEYASDVVIATAQVLGARRVLVVSHMPLLGYLLAELVPGQIPAMFTTSAVAKITLDEAATLVERLAPHELLPV</sequence>
<evidence type="ECO:0000313" key="1">
    <source>
        <dbReference type="EMBL" id="GAA4872377.1"/>
    </source>
</evidence>
<organism evidence="1 2">
    <name type="scientific">Ferrimonas pelagia</name>
    <dbReference type="NCBI Taxonomy" id="1177826"/>
    <lineage>
        <taxon>Bacteria</taxon>
        <taxon>Pseudomonadati</taxon>
        <taxon>Pseudomonadota</taxon>
        <taxon>Gammaproteobacteria</taxon>
        <taxon>Alteromonadales</taxon>
        <taxon>Ferrimonadaceae</taxon>
        <taxon>Ferrimonas</taxon>
    </lineage>
</organism>
<gene>
    <name evidence="1" type="primary">sixA</name>
    <name evidence="1" type="ORF">GCM10023333_01410</name>
</gene>
<evidence type="ECO:0000313" key="2">
    <source>
        <dbReference type="Proteomes" id="UP001499988"/>
    </source>
</evidence>
<dbReference type="Proteomes" id="UP001499988">
    <property type="component" value="Unassembled WGS sequence"/>
</dbReference>
<dbReference type="EMBL" id="BAABJZ010000003">
    <property type="protein sequence ID" value="GAA4872377.1"/>
    <property type="molecule type" value="Genomic_DNA"/>
</dbReference>
<reference evidence="2" key="1">
    <citation type="journal article" date="2019" name="Int. J. Syst. Evol. Microbiol.">
        <title>The Global Catalogue of Microorganisms (GCM) 10K type strain sequencing project: providing services to taxonomists for standard genome sequencing and annotation.</title>
        <authorList>
            <consortium name="The Broad Institute Genomics Platform"/>
            <consortium name="The Broad Institute Genome Sequencing Center for Infectious Disease"/>
            <person name="Wu L."/>
            <person name="Ma J."/>
        </authorList>
    </citation>
    <scope>NUCLEOTIDE SEQUENCE [LARGE SCALE GENOMIC DNA]</scope>
    <source>
        <strain evidence="2">JCM 18401</strain>
    </source>
</reference>
<accession>A0ABP9E8S8</accession>